<gene>
    <name evidence="5" type="ORF">JFN91_07645</name>
</gene>
<feature type="compositionally biased region" description="Polar residues" evidence="2">
    <location>
        <begin position="59"/>
        <end position="71"/>
    </location>
</feature>
<reference evidence="5 6" key="1">
    <citation type="submission" date="2020-12" db="EMBL/GenBank/DDBJ databases">
        <title>Geomonas sp. Red421, isolated from paddy soil.</title>
        <authorList>
            <person name="Xu Z."/>
            <person name="Zhang Z."/>
            <person name="Masuda Y."/>
            <person name="Itoh H."/>
            <person name="Senoo K."/>
        </authorList>
    </citation>
    <scope>NUCLEOTIDE SEQUENCE [LARGE SCALE GENOMIC DNA]</scope>
    <source>
        <strain evidence="5 6">Red421</strain>
    </source>
</reference>
<dbReference type="InterPro" id="IPR025392">
    <property type="entry name" value="DUF4124"/>
</dbReference>
<evidence type="ECO:0000256" key="2">
    <source>
        <dbReference type="SAM" id="MobiDB-lite"/>
    </source>
</evidence>
<dbReference type="EMBL" id="JAEMHL010000003">
    <property type="protein sequence ID" value="MBJ6750082.1"/>
    <property type="molecule type" value="Genomic_DNA"/>
</dbReference>
<evidence type="ECO:0000313" key="6">
    <source>
        <dbReference type="Proteomes" id="UP000614714"/>
    </source>
</evidence>
<feature type="region of interest" description="Disordered" evidence="2">
    <location>
        <begin position="50"/>
        <end position="84"/>
    </location>
</feature>
<dbReference type="RefSeq" id="WP_199388611.1">
    <property type="nucleotide sequence ID" value="NZ_JAEMHL010000003.1"/>
</dbReference>
<feature type="signal peptide" evidence="3">
    <location>
        <begin position="1"/>
        <end position="21"/>
    </location>
</feature>
<feature type="coiled-coil region" evidence="1">
    <location>
        <begin position="93"/>
        <end position="120"/>
    </location>
</feature>
<keyword evidence="6" id="KW-1185">Reference proteome</keyword>
<feature type="domain" description="DUF4124" evidence="4">
    <location>
        <begin position="10"/>
        <end position="65"/>
    </location>
</feature>
<keyword evidence="3" id="KW-0732">Signal</keyword>
<evidence type="ECO:0000313" key="5">
    <source>
        <dbReference type="EMBL" id="MBJ6750082.1"/>
    </source>
</evidence>
<proteinExistence type="predicted"/>
<dbReference type="Proteomes" id="UP000614714">
    <property type="component" value="Unassembled WGS sequence"/>
</dbReference>
<sequence length="172" mass="19231">MKTILLSLSLLSLLIPSVGRAAFYQWTDANGVVHFTDNRSNIPRQYRDKAQRVEVSDSAPVTVSPGATTPSHKAPAAGVEPGGHNEGWWRDRYKSLRTELKTLQDQRAALDQQLVELRRKRTIFQRARDRVAINTMEAQVSTIDAKISDMLNRIAALDLAAAQAAVPLEWRQ</sequence>
<dbReference type="Pfam" id="PF13511">
    <property type="entry name" value="DUF4124"/>
    <property type="match status" value="1"/>
</dbReference>
<keyword evidence="1" id="KW-0175">Coiled coil</keyword>
<evidence type="ECO:0000256" key="3">
    <source>
        <dbReference type="SAM" id="SignalP"/>
    </source>
</evidence>
<accession>A0ABS0YCQ8</accession>
<comment type="caution">
    <text evidence="5">The sequence shown here is derived from an EMBL/GenBank/DDBJ whole genome shotgun (WGS) entry which is preliminary data.</text>
</comment>
<protein>
    <submittedName>
        <fullName evidence="5">DUF4124 domain-containing protein</fullName>
    </submittedName>
</protein>
<feature type="chain" id="PRO_5046305715" evidence="3">
    <location>
        <begin position="22"/>
        <end position="172"/>
    </location>
</feature>
<evidence type="ECO:0000259" key="4">
    <source>
        <dbReference type="Pfam" id="PF13511"/>
    </source>
</evidence>
<evidence type="ECO:0000256" key="1">
    <source>
        <dbReference type="SAM" id="Coils"/>
    </source>
</evidence>
<organism evidence="5 6">
    <name type="scientific">Geomonas anaerohicana</name>
    <dbReference type="NCBI Taxonomy" id="2798583"/>
    <lineage>
        <taxon>Bacteria</taxon>
        <taxon>Pseudomonadati</taxon>
        <taxon>Thermodesulfobacteriota</taxon>
        <taxon>Desulfuromonadia</taxon>
        <taxon>Geobacterales</taxon>
        <taxon>Geobacteraceae</taxon>
        <taxon>Geomonas</taxon>
    </lineage>
</organism>
<name>A0ABS0YCQ8_9BACT</name>